<dbReference type="Gene3D" id="1.10.10.60">
    <property type="entry name" value="Homeodomain-like"/>
    <property type="match status" value="1"/>
</dbReference>
<organism evidence="15 16">
    <name type="scientific">Zea mays</name>
    <name type="common">Maize</name>
    <dbReference type="NCBI Taxonomy" id="4577"/>
    <lineage>
        <taxon>Eukaryota</taxon>
        <taxon>Viridiplantae</taxon>
        <taxon>Streptophyta</taxon>
        <taxon>Embryophyta</taxon>
        <taxon>Tracheophyta</taxon>
        <taxon>Spermatophyta</taxon>
        <taxon>Magnoliopsida</taxon>
        <taxon>Liliopsida</taxon>
        <taxon>Poales</taxon>
        <taxon>Poaceae</taxon>
        <taxon>PACMAD clade</taxon>
        <taxon>Panicoideae</taxon>
        <taxon>Andropogonodae</taxon>
        <taxon>Andropogoneae</taxon>
        <taxon>Tripsacinae</taxon>
        <taxon>Zea</taxon>
    </lineage>
</organism>
<dbReference type="FunFam" id="1.10.10.60:FF:000023">
    <property type="entry name" value="protein REVEILLE 6 isoform X1"/>
    <property type="match status" value="1"/>
</dbReference>
<protein>
    <submittedName>
        <fullName evidence="15">WAT1-related protein</fullName>
    </submittedName>
</protein>
<keyword evidence="3 11" id="KW-0812">Transmembrane</keyword>
<dbReference type="InterPro" id="IPR017884">
    <property type="entry name" value="SANT_dom"/>
</dbReference>
<gene>
    <name evidence="15" type="primary">At5g47470</name>
    <name evidence="15" type="ORF">Zm00014a_002380</name>
</gene>
<dbReference type="InterPro" id="IPR009057">
    <property type="entry name" value="Homeodomain-like_sf"/>
</dbReference>
<dbReference type="GO" id="GO:0003677">
    <property type="term" value="F:DNA binding"/>
    <property type="evidence" value="ECO:0007669"/>
    <property type="project" value="UniProtKB-KW"/>
</dbReference>
<comment type="caution">
    <text evidence="15">The sequence shown here is derived from an EMBL/GenBank/DDBJ whole genome shotgun (WGS) entry which is preliminary data.</text>
</comment>
<dbReference type="SUPFAM" id="SSF103481">
    <property type="entry name" value="Multidrug resistance efflux transporter EmrE"/>
    <property type="match status" value="2"/>
</dbReference>
<keyword evidence="7 11" id="KW-0472">Membrane</keyword>
<sequence>MVSMSSTPHPLDPSVPAVVGGGKEEEEAVESCAAAAPLPPVGIDDDEEGPRRVRKPYTITKSRESWTDPEHDKFLEALQLFDRDWKKIEAYVGSKTVIQIRSHAQKYFLKVQKNGTAGKHAALQVVLPQQVSHIMEQGCGTPMDVATVATDSSVNNAFPVQHFSPRHTQEEVALFGSLKKHGSRVGLFPGSSPVHKKRKKMLRRQGRGGKFLEEVLIVGGLLLVQCVLSGYVVFTDHLLALGADPLAVVVVAGAAYAAFCFPFAVALERKRWPSTVSGTLVAQYLLIALGGTTAFQALMLLGIKKTTPAIASAMPNLSPGLIFIVAACFRLERFDMACKYTQAKMAGTVVCLAGALAMGFLHSPTSTSSSLQAAAGGGDYYYDWILGCCCLVAAVTVFALVTVLQAATLAAFPAPLTMCCATSATGAALTAVLRLVLEGRFLGMGSPRIDATLVAGIVVLGGAAVGACMAFQTWCLGRKGPLFVSVFGPVQTVCTAILSAALLRQVLSLGSLAGIVLMFTGLYIVLWAKSNEISADDEEQSLQGGDDAEKALLA</sequence>
<feature type="transmembrane region" description="Helical" evidence="11">
    <location>
        <begin position="482"/>
        <end position="503"/>
    </location>
</feature>
<dbReference type="GO" id="GO:0022857">
    <property type="term" value="F:transmembrane transporter activity"/>
    <property type="evidence" value="ECO:0007669"/>
    <property type="project" value="InterPro"/>
</dbReference>
<evidence type="ECO:0000259" key="13">
    <source>
        <dbReference type="PROSITE" id="PS51293"/>
    </source>
</evidence>
<feature type="region of interest" description="Disordered" evidence="10">
    <location>
        <begin position="1"/>
        <end position="56"/>
    </location>
</feature>
<feature type="domain" description="SANT" evidence="13">
    <location>
        <begin position="61"/>
        <end position="114"/>
    </location>
</feature>
<accession>A0A3L6DFN2</accession>
<dbReference type="GO" id="GO:0010468">
    <property type="term" value="P:regulation of gene expression"/>
    <property type="evidence" value="ECO:0007669"/>
    <property type="project" value="UniProtKB-ARBA"/>
</dbReference>
<feature type="domain" description="HTH myb-type" evidence="14">
    <location>
        <begin position="58"/>
        <end position="112"/>
    </location>
</feature>
<evidence type="ECO:0000256" key="4">
    <source>
        <dbReference type="ARBA" id="ARBA00022989"/>
    </source>
</evidence>
<feature type="transmembrane region" description="Helical" evidence="11">
    <location>
        <begin position="246"/>
        <end position="267"/>
    </location>
</feature>
<dbReference type="PROSITE" id="PS50090">
    <property type="entry name" value="MYB_LIKE"/>
    <property type="match status" value="1"/>
</dbReference>
<evidence type="ECO:0000256" key="9">
    <source>
        <dbReference type="ARBA" id="ARBA00023242"/>
    </source>
</evidence>
<dbReference type="Proteomes" id="UP000251960">
    <property type="component" value="Chromosome 9"/>
</dbReference>
<evidence type="ECO:0000256" key="1">
    <source>
        <dbReference type="ARBA" id="ARBA00004123"/>
    </source>
</evidence>
<feature type="transmembrane region" description="Helical" evidence="11">
    <location>
        <begin position="381"/>
        <end position="404"/>
    </location>
</feature>
<keyword evidence="5" id="KW-0805">Transcription regulation</keyword>
<dbReference type="PANTHER" id="PTHR31218">
    <property type="entry name" value="WAT1-RELATED PROTEIN"/>
    <property type="match status" value="1"/>
</dbReference>
<evidence type="ECO:0000256" key="7">
    <source>
        <dbReference type="ARBA" id="ARBA00023136"/>
    </source>
</evidence>
<proteinExistence type="predicted"/>
<dbReference type="AlphaFoldDB" id="A0A3L6DFN2"/>
<evidence type="ECO:0000256" key="6">
    <source>
        <dbReference type="ARBA" id="ARBA00023125"/>
    </source>
</evidence>
<evidence type="ECO:0000259" key="14">
    <source>
        <dbReference type="PROSITE" id="PS51294"/>
    </source>
</evidence>
<dbReference type="SUPFAM" id="SSF46689">
    <property type="entry name" value="Homeodomain-like"/>
    <property type="match status" value="1"/>
</dbReference>
<dbReference type="GO" id="GO:0005634">
    <property type="term" value="C:nucleus"/>
    <property type="evidence" value="ECO:0007669"/>
    <property type="project" value="UniProtKB-SubCell"/>
</dbReference>
<keyword evidence="8" id="KW-0804">Transcription</keyword>
<evidence type="ECO:0000256" key="3">
    <source>
        <dbReference type="ARBA" id="ARBA00022692"/>
    </source>
</evidence>
<evidence type="ECO:0000259" key="12">
    <source>
        <dbReference type="PROSITE" id="PS50090"/>
    </source>
</evidence>
<evidence type="ECO:0000256" key="10">
    <source>
        <dbReference type="SAM" id="MobiDB-lite"/>
    </source>
</evidence>
<dbReference type="PROSITE" id="PS51294">
    <property type="entry name" value="HTH_MYB"/>
    <property type="match status" value="1"/>
</dbReference>
<dbReference type="InterPro" id="IPR037185">
    <property type="entry name" value="EmrE-like"/>
</dbReference>
<feature type="transmembrane region" description="Helical" evidence="11">
    <location>
        <begin position="416"/>
        <end position="437"/>
    </location>
</feature>
<feature type="transmembrane region" description="Helical" evidence="11">
    <location>
        <begin position="343"/>
        <end position="361"/>
    </location>
</feature>
<dbReference type="Pfam" id="PF00249">
    <property type="entry name" value="Myb_DNA-binding"/>
    <property type="match status" value="1"/>
</dbReference>
<feature type="transmembrane region" description="Helical" evidence="11">
    <location>
        <begin position="449"/>
        <end position="470"/>
    </location>
</feature>
<feature type="transmembrane region" description="Helical" evidence="11">
    <location>
        <begin position="279"/>
        <end position="303"/>
    </location>
</feature>
<dbReference type="NCBIfam" id="TIGR01557">
    <property type="entry name" value="myb_SHAQKYF"/>
    <property type="match status" value="1"/>
</dbReference>
<feature type="transmembrane region" description="Helical" evidence="11">
    <location>
        <begin position="509"/>
        <end position="528"/>
    </location>
</feature>
<evidence type="ECO:0000256" key="11">
    <source>
        <dbReference type="SAM" id="Phobius"/>
    </source>
</evidence>
<evidence type="ECO:0000313" key="16">
    <source>
        <dbReference type="Proteomes" id="UP000251960"/>
    </source>
</evidence>
<comment type="subcellular location">
    <subcellularLocation>
        <location evidence="2">Membrane</location>
        <topology evidence="2">Multi-pass membrane protein</topology>
    </subcellularLocation>
    <subcellularLocation>
        <location evidence="1">Nucleus</location>
    </subcellularLocation>
</comment>
<keyword evidence="9" id="KW-0539">Nucleus</keyword>
<dbReference type="SMART" id="SM00717">
    <property type="entry name" value="SANT"/>
    <property type="match status" value="1"/>
</dbReference>
<keyword evidence="6" id="KW-0238">DNA-binding</keyword>
<dbReference type="InterPro" id="IPR030184">
    <property type="entry name" value="WAT1-related"/>
</dbReference>
<dbReference type="ExpressionAtlas" id="A0A3L6DFN2">
    <property type="expression patterns" value="baseline and differential"/>
</dbReference>
<dbReference type="GO" id="GO:0016020">
    <property type="term" value="C:membrane"/>
    <property type="evidence" value="ECO:0007669"/>
    <property type="project" value="InterPro"/>
</dbReference>
<feature type="transmembrane region" description="Helical" evidence="11">
    <location>
        <begin position="211"/>
        <end position="234"/>
    </location>
</feature>
<dbReference type="CDD" id="cd00167">
    <property type="entry name" value="SANT"/>
    <property type="match status" value="1"/>
</dbReference>
<dbReference type="InterPro" id="IPR001005">
    <property type="entry name" value="SANT/Myb"/>
</dbReference>
<dbReference type="InterPro" id="IPR006447">
    <property type="entry name" value="Myb_dom_plants"/>
</dbReference>
<dbReference type="InterPro" id="IPR017930">
    <property type="entry name" value="Myb_dom"/>
</dbReference>
<feature type="transmembrane region" description="Helical" evidence="11">
    <location>
        <begin position="309"/>
        <end position="331"/>
    </location>
</feature>
<evidence type="ECO:0000256" key="8">
    <source>
        <dbReference type="ARBA" id="ARBA00023163"/>
    </source>
</evidence>
<reference evidence="15 16" key="1">
    <citation type="journal article" date="2018" name="Nat. Genet.">
        <title>Extensive intraspecific gene order and gene structural variations between Mo17 and other maize genomes.</title>
        <authorList>
            <person name="Sun S."/>
            <person name="Zhou Y."/>
            <person name="Chen J."/>
            <person name="Shi J."/>
            <person name="Zhao H."/>
            <person name="Zhao H."/>
            <person name="Song W."/>
            <person name="Zhang M."/>
            <person name="Cui Y."/>
            <person name="Dong X."/>
            <person name="Liu H."/>
            <person name="Ma X."/>
            <person name="Jiao Y."/>
            <person name="Wang B."/>
            <person name="Wei X."/>
            <person name="Stein J.C."/>
            <person name="Glaubitz J.C."/>
            <person name="Lu F."/>
            <person name="Yu G."/>
            <person name="Liang C."/>
            <person name="Fengler K."/>
            <person name="Li B."/>
            <person name="Rafalski A."/>
            <person name="Schnable P.S."/>
            <person name="Ware D.H."/>
            <person name="Buckler E.S."/>
            <person name="Lai J."/>
        </authorList>
    </citation>
    <scope>NUCLEOTIDE SEQUENCE [LARGE SCALE GENOMIC DNA]</scope>
    <source>
        <strain evidence="16">cv. Missouri 17</strain>
        <tissue evidence="15">Seedling</tissue>
    </source>
</reference>
<dbReference type="EMBL" id="NCVQ01000010">
    <property type="protein sequence ID" value="PWZ07440.1"/>
    <property type="molecule type" value="Genomic_DNA"/>
</dbReference>
<evidence type="ECO:0000256" key="5">
    <source>
        <dbReference type="ARBA" id="ARBA00023015"/>
    </source>
</evidence>
<name>A0A3L6DFN2_MAIZE</name>
<evidence type="ECO:0000313" key="15">
    <source>
        <dbReference type="EMBL" id="PWZ07440.1"/>
    </source>
</evidence>
<evidence type="ECO:0000256" key="2">
    <source>
        <dbReference type="ARBA" id="ARBA00004141"/>
    </source>
</evidence>
<keyword evidence="4 11" id="KW-1133">Transmembrane helix</keyword>
<dbReference type="PROSITE" id="PS51293">
    <property type="entry name" value="SANT"/>
    <property type="match status" value="1"/>
</dbReference>
<feature type="domain" description="Myb-like" evidence="12">
    <location>
        <begin position="58"/>
        <end position="108"/>
    </location>
</feature>